<dbReference type="EMBL" id="BMGR01000014">
    <property type="protein sequence ID" value="GGG17625.1"/>
    <property type="molecule type" value="Genomic_DNA"/>
</dbReference>
<accession>A0A917G160</accession>
<name>A0A917G160_9BACL</name>
<protein>
    <submittedName>
        <fullName evidence="1">Uncharacterized protein</fullName>
    </submittedName>
</protein>
<organism evidence="1 2">
    <name type="scientific">Paenibacillus abyssi</name>
    <dbReference type="NCBI Taxonomy" id="1340531"/>
    <lineage>
        <taxon>Bacteria</taxon>
        <taxon>Bacillati</taxon>
        <taxon>Bacillota</taxon>
        <taxon>Bacilli</taxon>
        <taxon>Bacillales</taxon>
        <taxon>Paenibacillaceae</taxon>
        <taxon>Paenibacillus</taxon>
    </lineage>
</organism>
<keyword evidence="2" id="KW-1185">Reference proteome</keyword>
<reference evidence="1" key="2">
    <citation type="submission" date="2020-09" db="EMBL/GenBank/DDBJ databases">
        <authorList>
            <person name="Sun Q."/>
            <person name="Zhou Y."/>
        </authorList>
    </citation>
    <scope>NUCLEOTIDE SEQUENCE</scope>
    <source>
        <strain evidence="1">CGMCC 1.12987</strain>
    </source>
</reference>
<reference evidence="1" key="1">
    <citation type="journal article" date="2014" name="Int. J. Syst. Evol. Microbiol.">
        <title>Complete genome sequence of Corynebacterium casei LMG S-19264T (=DSM 44701T), isolated from a smear-ripened cheese.</title>
        <authorList>
            <consortium name="US DOE Joint Genome Institute (JGI-PGF)"/>
            <person name="Walter F."/>
            <person name="Albersmeier A."/>
            <person name="Kalinowski J."/>
            <person name="Ruckert C."/>
        </authorList>
    </citation>
    <scope>NUCLEOTIDE SEQUENCE</scope>
    <source>
        <strain evidence="1">CGMCC 1.12987</strain>
    </source>
</reference>
<comment type="caution">
    <text evidence="1">The sequence shown here is derived from an EMBL/GenBank/DDBJ whole genome shotgun (WGS) entry which is preliminary data.</text>
</comment>
<dbReference type="AlphaFoldDB" id="A0A917G160"/>
<evidence type="ECO:0000313" key="2">
    <source>
        <dbReference type="Proteomes" id="UP000644756"/>
    </source>
</evidence>
<proteinExistence type="predicted"/>
<evidence type="ECO:0000313" key="1">
    <source>
        <dbReference type="EMBL" id="GGG17625.1"/>
    </source>
</evidence>
<dbReference type="Proteomes" id="UP000644756">
    <property type="component" value="Unassembled WGS sequence"/>
</dbReference>
<gene>
    <name evidence="1" type="ORF">GCM10010916_38080</name>
</gene>
<sequence>MVDKRDDEKKHVEGPLSKEEVEEILNWLELEIGKTETKESPGNRQPLNQPEAENMFEISEEEMFSPLQKACESLKFEERETVMSNYMYMGLSTKAGKDSAHHFAYKHYWTRLYVHIECQSGKIISGDLDAGCYEPDGIIDHNPAIK</sequence>